<dbReference type="EMBL" id="JAIWYP010000005">
    <property type="protein sequence ID" value="KAH3820317.1"/>
    <property type="molecule type" value="Genomic_DNA"/>
</dbReference>
<keyword evidence="3" id="KW-1185">Reference proteome</keyword>
<feature type="compositionally biased region" description="Polar residues" evidence="1">
    <location>
        <begin position="736"/>
        <end position="751"/>
    </location>
</feature>
<feature type="compositionally biased region" description="Polar residues" evidence="1">
    <location>
        <begin position="710"/>
        <end position="721"/>
    </location>
</feature>
<feature type="region of interest" description="Disordered" evidence="1">
    <location>
        <begin position="701"/>
        <end position="752"/>
    </location>
</feature>
<comment type="caution">
    <text evidence="2">The sequence shown here is derived from an EMBL/GenBank/DDBJ whole genome shotgun (WGS) entry which is preliminary data.</text>
</comment>
<feature type="region of interest" description="Disordered" evidence="1">
    <location>
        <begin position="483"/>
        <end position="504"/>
    </location>
</feature>
<evidence type="ECO:0000313" key="3">
    <source>
        <dbReference type="Proteomes" id="UP000828390"/>
    </source>
</evidence>
<sequence length="870" mass="97387">MGGRHVLQTALVSDPIPTDLTNPGTPVYLDDLVSSEVINTATRHLVKKGGTFQPIKNAGKTVVETGKTEVVGTLSAVKTVIETEKIEVSGTLSAGKKVLETGKTEVMGTFSAGKTVLESGYTEVAGTFSSALQTYADSVSADTGDTDKDDADLSKDNCSNEDKFRDITNHIEAKNQEDLDDFETLKPDAKCTEWRTNMGNKMITSKGVICEKPEADSSASVHSKANNRDMSSSGLLVVRNAHSSAPFNASGQKWENGSAQYSASGLCNINDSRCEQVEEAKLNKDNICVYKSDTNEGQSNGDYLGGKGELKGRYYTVFCKDKTSQCKNIKKLDLVQLFQSMIGFQHSGKTCSYASNMESFTRFKDNEDSTCYSTEPEIACVIPNTNEQNTEALYLRENVASIQEALNECGRFRQADMPKLSRDHGQQQLSIHEDEQAKSILEISTGTSNNLTDCMDSHIKAEIPYKSGNQNTVPSKFCSKLEVSPPIPSERKYKSNQSKSRPKAAGYRNKFAVAYLMQDGMIEKEEEQVAQNMSYENKDEKVSQVNEENKEPLETYYENVNKGNKVSQLNEENKEPWETNCESQCPVLYNLDIPIETNKKLMKSRHSELKEELLKEGKFSRGLQELQERLLKQWQPSFGIQKHAVNETDDSSEDSFTDSTESGSVTDNEDSSSDDFVPNAQTLSKAKSGCSTIIENKNFSLRHPPFPKASRQSFHTSSHQQDQQKESVTVPLHSYKGNTAKYSSDNDSRASGQKACINGVEDDYERRMHSWHNEYQSWCARFQSPSMAHYPPFYGQSGASGLYESFTYSHPYPYYNNPFGFYSQNPVSYHGGVTSLHSGNFRRQFNDQFEIQSRYLKEMSRYVWNTRQKK</sequence>
<proteinExistence type="predicted"/>
<accession>A0A9D4GNY5</accession>
<evidence type="ECO:0000256" key="1">
    <source>
        <dbReference type="SAM" id="MobiDB-lite"/>
    </source>
</evidence>
<protein>
    <submittedName>
        <fullName evidence="2">Uncharacterized protein</fullName>
    </submittedName>
</protein>
<gene>
    <name evidence="2" type="ORF">DPMN_122063</name>
</gene>
<name>A0A9D4GNY5_DREPO</name>
<reference evidence="2" key="2">
    <citation type="submission" date="2020-11" db="EMBL/GenBank/DDBJ databases">
        <authorList>
            <person name="McCartney M.A."/>
            <person name="Auch B."/>
            <person name="Kono T."/>
            <person name="Mallez S."/>
            <person name="Becker A."/>
            <person name="Gohl D.M."/>
            <person name="Silverstein K.A.T."/>
            <person name="Koren S."/>
            <person name="Bechman K.B."/>
            <person name="Herman A."/>
            <person name="Abrahante J.E."/>
            <person name="Garbe J."/>
        </authorList>
    </citation>
    <scope>NUCLEOTIDE SEQUENCE</scope>
    <source>
        <strain evidence="2">Duluth1</strain>
        <tissue evidence="2">Whole animal</tissue>
    </source>
</reference>
<organism evidence="2 3">
    <name type="scientific">Dreissena polymorpha</name>
    <name type="common">Zebra mussel</name>
    <name type="synonym">Mytilus polymorpha</name>
    <dbReference type="NCBI Taxonomy" id="45954"/>
    <lineage>
        <taxon>Eukaryota</taxon>
        <taxon>Metazoa</taxon>
        <taxon>Spiralia</taxon>
        <taxon>Lophotrochozoa</taxon>
        <taxon>Mollusca</taxon>
        <taxon>Bivalvia</taxon>
        <taxon>Autobranchia</taxon>
        <taxon>Heteroconchia</taxon>
        <taxon>Euheterodonta</taxon>
        <taxon>Imparidentia</taxon>
        <taxon>Neoheterodontei</taxon>
        <taxon>Myida</taxon>
        <taxon>Dreissenoidea</taxon>
        <taxon>Dreissenidae</taxon>
        <taxon>Dreissena</taxon>
    </lineage>
</organism>
<feature type="region of interest" description="Disordered" evidence="1">
    <location>
        <begin position="645"/>
        <end position="679"/>
    </location>
</feature>
<evidence type="ECO:0000313" key="2">
    <source>
        <dbReference type="EMBL" id="KAH3820317.1"/>
    </source>
</evidence>
<reference evidence="2" key="1">
    <citation type="journal article" date="2019" name="bioRxiv">
        <title>The Genome of the Zebra Mussel, Dreissena polymorpha: A Resource for Invasive Species Research.</title>
        <authorList>
            <person name="McCartney M.A."/>
            <person name="Auch B."/>
            <person name="Kono T."/>
            <person name="Mallez S."/>
            <person name="Zhang Y."/>
            <person name="Obille A."/>
            <person name="Becker A."/>
            <person name="Abrahante J.E."/>
            <person name="Garbe J."/>
            <person name="Badalamenti J.P."/>
            <person name="Herman A."/>
            <person name="Mangelson H."/>
            <person name="Liachko I."/>
            <person name="Sullivan S."/>
            <person name="Sone E.D."/>
            <person name="Koren S."/>
            <person name="Silverstein K.A.T."/>
            <person name="Beckman K.B."/>
            <person name="Gohl D.M."/>
        </authorList>
    </citation>
    <scope>NUCLEOTIDE SEQUENCE</scope>
    <source>
        <strain evidence="2">Duluth1</strain>
        <tissue evidence="2">Whole animal</tissue>
    </source>
</reference>
<feature type="compositionally biased region" description="Acidic residues" evidence="1">
    <location>
        <begin position="647"/>
        <end position="656"/>
    </location>
</feature>
<dbReference type="Proteomes" id="UP000828390">
    <property type="component" value="Unassembled WGS sequence"/>
</dbReference>
<dbReference type="AlphaFoldDB" id="A0A9D4GNY5"/>